<evidence type="ECO:0000256" key="3">
    <source>
        <dbReference type="ARBA" id="ARBA00022630"/>
    </source>
</evidence>
<evidence type="ECO:0000256" key="5">
    <source>
        <dbReference type="ARBA" id="ARBA00023002"/>
    </source>
</evidence>
<dbReference type="Pfam" id="PF01243">
    <property type="entry name" value="PNPOx_N"/>
    <property type="match status" value="1"/>
</dbReference>
<reference evidence="8 9" key="1">
    <citation type="submission" date="2022-02" db="EMBL/GenBank/DDBJ databases">
        <title>The car tank lid bacteriome: a reservoir of bacteria with potential in bioremediation of fuel.</title>
        <authorList>
            <person name="Vidal-Verdu A."/>
            <person name="Gomez-Martinez D."/>
            <person name="Latorre-Perez A."/>
            <person name="Pereto J."/>
            <person name="Porcar M."/>
        </authorList>
    </citation>
    <scope>NUCLEOTIDE SEQUENCE [LARGE SCALE GENOMIC DNA]</scope>
    <source>
        <strain evidence="8 9">4D.3</strain>
    </source>
</reference>
<keyword evidence="9" id="KW-1185">Reference proteome</keyword>
<gene>
    <name evidence="8" type="ORF">M1843_05035</name>
</gene>
<dbReference type="PANTHER" id="PTHR10851:SF0">
    <property type="entry name" value="PYRIDOXINE-5'-PHOSPHATE OXIDASE"/>
    <property type="match status" value="1"/>
</dbReference>
<dbReference type="PIRSF" id="PIRSF000190">
    <property type="entry name" value="Pyd_amn-ph_oxd"/>
    <property type="match status" value="1"/>
</dbReference>
<proteinExistence type="inferred from homology"/>
<dbReference type="Gene3D" id="2.30.110.10">
    <property type="entry name" value="Electron Transport, Fmn-binding Protein, Chain A"/>
    <property type="match status" value="1"/>
</dbReference>
<feature type="domain" description="Pyridoxine 5'-phosphate oxidase dimerisation C-terminal" evidence="7">
    <location>
        <begin position="186"/>
        <end position="240"/>
    </location>
</feature>
<evidence type="ECO:0000313" key="8">
    <source>
        <dbReference type="EMBL" id="MCK9793110.1"/>
    </source>
</evidence>
<dbReference type="RefSeq" id="WP_416342976.1">
    <property type="nucleotide sequence ID" value="NZ_JALQCY010000002.1"/>
</dbReference>
<comment type="similarity">
    <text evidence="2">Belongs to the pyridoxamine 5'-phosphate oxidase family.</text>
</comment>
<dbReference type="EC" id="1.4.3.5" evidence="8"/>
<comment type="caution">
    <text evidence="8">The sequence shown here is derived from an EMBL/GenBank/DDBJ whole genome shotgun (WGS) entry which is preliminary data.</text>
</comment>
<dbReference type="EMBL" id="JALQCY010000002">
    <property type="protein sequence ID" value="MCK9793110.1"/>
    <property type="molecule type" value="Genomic_DNA"/>
</dbReference>
<evidence type="ECO:0000256" key="2">
    <source>
        <dbReference type="ARBA" id="ARBA00007301"/>
    </source>
</evidence>
<evidence type="ECO:0000259" key="6">
    <source>
        <dbReference type="Pfam" id="PF01243"/>
    </source>
</evidence>
<sequence length="240" mass="26211">MTTPAPTFRERLRALPTFPPGLPPFGVDLDDLSTAPATPQALFARWFDDAASAGVAAPHAATLSTADSRGRVHARTLVIKDVTAEGWWFAGQATSPKGRDLAENPHAALTLFWRELGRQVRVTGRVTSAGPEAGAADFLARPEGSRAAGLVGNQSSPLESTRQYWSAFADRLTQTREHPGTIAPGWTAWVLSPAEVEFWQASDDRGHARLRYRAPDSATRHDTEHDTEHDTAWTKELLWP</sequence>
<keyword evidence="5 8" id="KW-0560">Oxidoreductase</keyword>
<evidence type="ECO:0000259" key="7">
    <source>
        <dbReference type="Pfam" id="PF10590"/>
    </source>
</evidence>
<dbReference type="InterPro" id="IPR019576">
    <property type="entry name" value="Pyridoxamine_oxidase_dimer_C"/>
</dbReference>
<keyword evidence="3" id="KW-0285">Flavoprotein</keyword>
<name>A0ABT0J0V6_9MICO</name>
<dbReference type="PANTHER" id="PTHR10851">
    <property type="entry name" value="PYRIDOXINE-5-PHOSPHATE OXIDASE"/>
    <property type="match status" value="1"/>
</dbReference>
<feature type="domain" description="Pyridoxamine 5'-phosphate oxidase N-terminal" evidence="6">
    <location>
        <begin position="48"/>
        <end position="162"/>
    </location>
</feature>
<protein>
    <submittedName>
        <fullName evidence="8">Pyridoxal 5'-phosphate synthase</fullName>
        <ecNumber evidence="8">1.4.3.5</ecNumber>
    </submittedName>
</protein>
<keyword evidence="4" id="KW-0288">FMN</keyword>
<dbReference type="InterPro" id="IPR000659">
    <property type="entry name" value="Pyridox_Oxase"/>
</dbReference>
<comment type="cofactor">
    <cofactor evidence="1">
        <name>FMN</name>
        <dbReference type="ChEBI" id="CHEBI:58210"/>
    </cofactor>
</comment>
<evidence type="ECO:0000256" key="1">
    <source>
        <dbReference type="ARBA" id="ARBA00001917"/>
    </source>
</evidence>
<evidence type="ECO:0000313" key="9">
    <source>
        <dbReference type="Proteomes" id="UP001651050"/>
    </source>
</evidence>
<dbReference type="InterPro" id="IPR011576">
    <property type="entry name" value="Pyridox_Oxase_N"/>
</dbReference>
<accession>A0ABT0J0V6</accession>
<dbReference type="NCBIfam" id="NF004231">
    <property type="entry name" value="PRK05679.1"/>
    <property type="match status" value="1"/>
</dbReference>
<dbReference type="InterPro" id="IPR012349">
    <property type="entry name" value="Split_barrel_FMN-bd"/>
</dbReference>
<dbReference type="Pfam" id="PF10590">
    <property type="entry name" value="PNP_phzG_C"/>
    <property type="match status" value="1"/>
</dbReference>
<dbReference type="Proteomes" id="UP001651050">
    <property type="component" value="Unassembled WGS sequence"/>
</dbReference>
<organism evidence="8 9">
    <name type="scientific">Isoptericola peretonis</name>
    <dbReference type="NCBI Taxonomy" id="2918523"/>
    <lineage>
        <taxon>Bacteria</taxon>
        <taxon>Bacillati</taxon>
        <taxon>Actinomycetota</taxon>
        <taxon>Actinomycetes</taxon>
        <taxon>Micrococcales</taxon>
        <taxon>Promicromonosporaceae</taxon>
        <taxon>Isoptericola</taxon>
    </lineage>
</organism>
<evidence type="ECO:0000256" key="4">
    <source>
        <dbReference type="ARBA" id="ARBA00022643"/>
    </source>
</evidence>
<dbReference type="SUPFAM" id="SSF50475">
    <property type="entry name" value="FMN-binding split barrel"/>
    <property type="match status" value="1"/>
</dbReference>
<dbReference type="GO" id="GO:0004733">
    <property type="term" value="F:pyridoxamine phosphate oxidase activity"/>
    <property type="evidence" value="ECO:0007669"/>
    <property type="project" value="UniProtKB-EC"/>
</dbReference>